<dbReference type="OrthoDB" id="4420885at2"/>
<organism evidence="2 3">
    <name type="scientific">Pseudohalioglobus lutimaris</name>
    <dbReference type="NCBI Taxonomy" id="1737061"/>
    <lineage>
        <taxon>Bacteria</taxon>
        <taxon>Pseudomonadati</taxon>
        <taxon>Pseudomonadota</taxon>
        <taxon>Gammaproteobacteria</taxon>
        <taxon>Cellvibrionales</taxon>
        <taxon>Halieaceae</taxon>
        <taxon>Pseudohalioglobus</taxon>
    </lineage>
</organism>
<evidence type="ECO:0000259" key="1">
    <source>
        <dbReference type="Pfam" id="PF03435"/>
    </source>
</evidence>
<dbReference type="Pfam" id="PF03435">
    <property type="entry name" value="Sacchrp_dh_NADP"/>
    <property type="match status" value="1"/>
</dbReference>
<dbReference type="Proteomes" id="UP000235005">
    <property type="component" value="Unassembled WGS sequence"/>
</dbReference>
<evidence type="ECO:0000313" key="3">
    <source>
        <dbReference type="Proteomes" id="UP000235005"/>
    </source>
</evidence>
<keyword evidence="3" id="KW-1185">Reference proteome</keyword>
<accession>A0A2N5WY21</accession>
<dbReference type="GO" id="GO:0009247">
    <property type="term" value="P:glycolipid biosynthetic process"/>
    <property type="evidence" value="ECO:0007669"/>
    <property type="project" value="TreeGrafter"/>
</dbReference>
<dbReference type="Gene3D" id="3.40.50.720">
    <property type="entry name" value="NAD(P)-binding Rossmann-like Domain"/>
    <property type="match status" value="1"/>
</dbReference>
<name>A0A2N5WY21_9GAMM</name>
<dbReference type="InterPro" id="IPR051276">
    <property type="entry name" value="Saccharopine_DH-like_oxidrdct"/>
</dbReference>
<dbReference type="GO" id="GO:0005886">
    <property type="term" value="C:plasma membrane"/>
    <property type="evidence" value="ECO:0007669"/>
    <property type="project" value="TreeGrafter"/>
</dbReference>
<reference evidence="2 3" key="1">
    <citation type="submission" date="2018-01" db="EMBL/GenBank/DDBJ databases">
        <title>The draft genome sequence of Halioglobus lutimaris HF004.</title>
        <authorList>
            <person name="Du Z.-J."/>
            <person name="Shi M.-J."/>
        </authorList>
    </citation>
    <scope>NUCLEOTIDE SEQUENCE [LARGE SCALE GENOMIC DNA]</scope>
    <source>
        <strain evidence="2 3">HF004</strain>
    </source>
</reference>
<dbReference type="InterPro" id="IPR005097">
    <property type="entry name" value="Sacchrp_dh_NADP-bd"/>
</dbReference>
<evidence type="ECO:0000313" key="2">
    <source>
        <dbReference type="EMBL" id="PLW67108.1"/>
    </source>
</evidence>
<dbReference type="InterPro" id="IPR036291">
    <property type="entry name" value="NAD(P)-bd_dom_sf"/>
</dbReference>
<dbReference type="EMBL" id="PKUS01000037">
    <property type="protein sequence ID" value="PLW67108.1"/>
    <property type="molecule type" value="Genomic_DNA"/>
</dbReference>
<dbReference type="SUPFAM" id="SSF51735">
    <property type="entry name" value="NAD(P)-binding Rossmann-fold domains"/>
    <property type="match status" value="1"/>
</dbReference>
<feature type="domain" description="Saccharopine dehydrogenase NADP binding" evidence="1">
    <location>
        <begin position="6"/>
        <end position="133"/>
    </location>
</feature>
<proteinExistence type="predicted"/>
<gene>
    <name evidence="2" type="ORF">C0039_18500</name>
</gene>
<dbReference type="PANTHER" id="PTHR12286:SF5">
    <property type="entry name" value="SACCHAROPINE DEHYDROGENASE-LIKE OXIDOREDUCTASE"/>
    <property type="match status" value="1"/>
</dbReference>
<dbReference type="RefSeq" id="WP_076000177.1">
    <property type="nucleotide sequence ID" value="NZ_PKUS01000037.1"/>
</dbReference>
<dbReference type="AlphaFoldDB" id="A0A2N5WY21"/>
<protein>
    <submittedName>
        <fullName evidence="2">Saccharopine dehydrogenase</fullName>
    </submittedName>
</protein>
<sequence length="407" mass="43794">MRDYDIVLFGASGFTGRLVAEYLLEAYGQDKGLRWAIAGRNEEKLKVLARELGAPNLPVLVADSDDPQALASLAACTTVVCTTVGPYALYGSALVAACVTAGTHYCDLTGEVHWMREMIGRHEAAAVASGARIVHTCGFDSIPSDLGTLFLQQAMLAEHGVPAQEVKLRVKRFSGAFSGGTVASMINMMEEAGKDKSLRKVMADPYALLPRGSHRGDDRNDQTGAVYDYHFGRWTLPFVMAAINTRVVRRSNALLGFPYGEDFAYSEAMLAPRHQGRVAAKLSALAMTAGTVSLAIPPLRAVAKKFLPAPGEGPDREQREKGFFDIYLYGVHPDDGDKDLIARVTGDRDPGYGSTSKMLAEAAVCLAMDELDCDGGFWTPASAMGETLIQRLEESAGLTFTLEDATP</sequence>
<dbReference type="PANTHER" id="PTHR12286">
    <property type="entry name" value="SACCHAROPINE DEHYDROGENASE-LIKE OXIDOREDUCTASE"/>
    <property type="match status" value="1"/>
</dbReference>
<comment type="caution">
    <text evidence="2">The sequence shown here is derived from an EMBL/GenBank/DDBJ whole genome shotgun (WGS) entry which is preliminary data.</text>
</comment>